<gene>
    <name evidence="13" type="ORF">GHT06_013229</name>
</gene>
<dbReference type="EMBL" id="WJBH02000003">
    <property type="protein sequence ID" value="KAI9562264.1"/>
    <property type="molecule type" value="Genomic_DNA"/>
</dbReference>
<evidence type="ECO:0000256" key="9">
    <source>
        <dbReference type="SAM" id="MobiDB-lite"/>
    </source>
</evidence>
<dbReference type="PANTHER" id="PTHR10865">
    <property type="entry name" value="METASTASIS-ASSOCIATED PROTEIN AND MESODERM INDUCTION EARLY RESPONSE PROTEIN"/>
    <property type="match status" value="1"/>
</dbReference>
<dbReference type="GO" id="GO:0016581">
    <property type="term" value="C:NuRD complex"/>
    <property type="evidence" value="ECO:0007669"/>
    <property type="project" value="TreeGrafter"/>
</dbReference>
<dbReference type="GO" id="GO:0003713">
    <property type="term" value="F:transcription coactivator activity"/>
    <property type="evidence" value="ECO:0007669"/>
    <property type="project" value="TreeGrafter"/>
</dbReference>
<feature type="region of interest" description="Disordered" evidence="9">
    <location>
        <begin position="670"/>
        <end position="696"/>
    </location>
</feature>
<dbReference type="InterPro" id="IPR009057">
    <property type="entry name" value="Homeodomain-like_sf"/>
</dbReference>
<dbReference type="GO" id="GO:0000122">
    <property type="term" value="P:negative regulation of transcription by RNA polymerase II"/>
    <property type="evidence" value="ECO:0007669"/>
    <property type="project" value="TreeGrafter"/>
</dbReference>
<dbReference type="Gene3D" id="2.30.30.490">
    <property type="match status" value="2"/>
</dbReference>
<evidence type="ECO:0000256" key="7">
    <source>
        <dbReference type="ARBA" id="ARBA00023242"/>
    </source>
</evidence>
<dbReference type="InterPro" id="IPR000679">
    <property type="entry name" value="Znf_GATA"/>
</dbReference>
<feature type="region of interest" description="Disordered" evidence="9">
    <location>
        <begin position="71"/>
        <end position="152"/>
    </location>
</feature>
<proteinExistence type="inferred from homology"/>
<sequence>MTTNMYRVGDYVYFETAPSMPYQIRRIEELNKTSSGNVEAKVMCYFRRRDIPATLLSLADKHQEFVDGVVGETNGNSMVKPDTSGSPAKIATSPTSSLDPATNDVESAKVESETDAKVPNKKEEETSASTTETKPEITEKSEEKEPIDELSSKQKNLLNQRELFLSKQVEILPATNIRGKCTVTLLNETESFSSYIDKEDAFFYTLVYDPVQRTLLADRGEIRVGSRYQAEPTALLKEGQTDGRNMEELEVLTWTPEHGLSDREIDQFLVVARSVGTFARALDCSSSVKQPSLHMSAAAASRDITLFHAMDALHQSGYDLGKAMCALVPQTGPILCRDQMEEWSASEANLFEEAMEKYGKDFNDVRQDFLSWKVPSSLIEYYYLWKTTDRYVQQKRVKAVEAESKLKQVYIPTYNKPHPAAIGPPLPQSSKNGAHQIEIGLGPGKFCECCSVATSVQWYAWNPTNIASPAVPPQSRLCQACWSYWKKYGELTVSSKVALPASSDEESKNLSAGPEALTSRPHRCSTQGCGKTRTAFYLAVTPITRLARRFSAHLLRPRHAARFPFVPISAAAIRQDFQMRMARKTSAEVQSWMLRAQKPLAPIRPPKRIRVADLTFRLARGQIQPTTAAWLILPDRSLPKTKLHREAFPKPPKAADGSLIYDKIVLPQRETDRLKRRPDDSPLEGPPFKRSARESPSNVVSPLSVLAPLSGLAMGISGSPTPVAASPFLPNLSSIASLPISSLRPNIPSELYVSALANSSGLVPLLPGSKGSPSPSAAISPTVKPSLLPSVPQSLTAPNLLAGRGARSHGSRGGLHGHSGGRIKQLPTWMDAPDDLFFHSTQITKKLRRQLATQELRRAARKPWRPLTPRKA</sequence>
<keyword evidence="7" id="KW-0539">Nucleus</keyword>
<dbReference type="SMART" id="SM00401">
    <property type="entry name" value="ZnF_GATA"/>
    <property type="match status" value="1"/>
</dbReference>
<evidence type="ECO:0000259" key="10">
    <source>
        <dbReference type="PROSITE" id="PS51038"/>
    </source>
</evidence>
<dbReference type="InterPro" id="IPR017884">
    <property type="entry name" value="SANT_dom"/>
</dbReference>
<accession>A0AAD5KWZ1</accession>
<comment type="caution">
    <text evidence="13">The sequence shown here is derived from an EMBL/GenBank/DDBJ whole genome shotgun (WGS) entry which is preliminary data.</text>
</comment>
<evidence type="ECO:0008006" key="15">
    <source>
        <dbReference type="Google" id="ProtNLM"/>
    </source>
</evidence>
<dbReference type="InterPro" id="IPR035170">
    <property type="entry name" value="MTA1_R1"/>
</dbReference>
<feature type="compositionally biased region" description="Basic and acidic residues" evidence="9">
    <location>
        <begin position="133"/>
        <end position="144"/>
    </location>
</feature>
<evidence type="ECO:0000256" key="2">
    <source>
        <dbReference type="ARBA" id="ARBA00022553"/>
    </source>
</evidence>
<evidence type="ECO:0000256" key="4">
    <source>
        <dbReference type="ARBA" id="ARBA00022771"/>
    </source>
</evidence>
<protein>
    <recommendedName>
        <fullName evidence="15">Metastasis-associated protein MTA1</fullName>
    </recommendedName>
</protein>
<dbReference type="Pfam" id="PF17226">
    <property type="entry name" value="MTA_R1"/>
    <property type="match status" value="1"/>
</dbReference>
<comment type="similarity">
    <text evidence="8">Belongs to the metastasis-associated protein family.</text>
</comment>
<evidence type="ECO:0000259" key="11">
    <source>
        <dbReference type="PROSITE" id="PS51156"/>
    </source>
</evidence>
<evidence type="ECO:0000313" key="14">
    <source>
        <dbReference type="Proteomes" id="UP000820818"/>
    </source>
</evidence>
<feature type="compositionally biased region" description="Gly residues" evidence="9">
    <location>
        <begin position="811"/>
        <end position="820"/>
    </location>
</feature>
<dbReference type="SMART" id="SM01189">
    <property type="entry name" value="ELM2"/>
    <property type="match status" value="1"/>
</dbReference>
<feature type="domain" description="ELM2" evidence="11">
    <location>
        <begin position="220"/>
        <end position="331"/>
    </location>
</feature>
<evidence type="ECO:0000256" key="3">
    <source>
        <dbReference type="ARBA" id="ARBA00022723"/>
    </source>
</evidence>
<dbReference type="GO" id="GO:0042826">
    <property type="term" value="F:histone deacetylase binding"/>
    <property type="evidence" value="ECO:0007669"/>
    <property type="project" value="TreeGrafter"/>
</dbReference>
<reference evidence="13 14" key="1">
    <citation type="submission" date="2022-05" db="EMBL/GenBank/DDBJ databases">
        <title>A multi-omics perspective on studying reproductive biology in Daphnia sinensis.</title>
        <authorList>
            <person name="Jia J."/>
        </authorList>
    </citation>
    <scope>NUCLEOTIDE SEQUENCE [LARGE SCALE GENOMIC DNA]</scope>
    <source>
        <strain evidence="13 14">WSL</strain>
    </source>
</reference>
<evidence type="ECO:0000259" key="12">
    <source>
        <dbReference type="PROSITE" id="PS51293"/>
    </source>
</evidence>
<dbReference type="GO" id="GO:0008270">
    <property type="term" value="F:zinc ion binding"/>
    <property type="evidence" value="ECO:0007669"/>
    <property type="project" value="UniProtKB-KW"/>
</dbReference>
<keyword evidence="5" id="KW-0862">Zinc</keyword>
<dbReference type="InterPro" id="IPR000949">
    <property type="entry name" value="ELM2_dom"/>
</dbReference>
<dbReference type="PROSITE" id="PS51293">
    <property type="entry name" value="SANT"/>
    <property type="match status" value="1"/>
</dbReference>
<dbReference type="Gene3D" id="4.10.1240.50">
    <property type="match status" value="1"/>
</dbReference>
<organism evidence="13 14">
    <name type="scientific">Daphnia sinensis</name>
    <dbReference type="NCBI Taxonomy" id="1820382"/>
    <lineage>
        <taxon>Eukaryota</taxon>
        <taxon>Metazoa</taxon>
        <taxon>Ecdysozoa</taxon>
        <taxon>Arthropoda</taxon>
        <taxon>Crustacea</taxon>
        <taxon>Branchiopoda</taxon>
        <taxon>Diplostraca</taxon>
        <taxon>Cladocera</taxon>
        <taxon>Anomopoda</taxon>
        <taxon>Daphniidae</taxon>
        <taxon>Daphnia</taxon>
        <taxon>Daphnia similis group</taxon>
    </lineage>
</organism>
<dbReference type="SUPFAM" id="SSF46689">
    <property type="entry name" value="Homeodomain-like"/>
    <property type="match status" value="1"/>
</dbReference>
<keyword evidence="14" id="KW-1185">Reference proteome</keyword>
<feature type="region of interest" description="Disordered" evidence="9">
    <location>
        <begin position="801"/>
        <end position="822"/>
    </location>
</feature>
<dbReference type="Proteomes" id="UP000820818">
    <property type="component" value="Linkage Group LG3"/>
</dbReference>
<dbReference type="Pfam" id="PF01448">
    <property type="entry name" value="ELM2"/>
    <property type="match status" value="1"/>
</dbReference>
<dbReference type="InterPro" id="IPR001005">
    <property type="entry name" value="SANT/Myb"/>
</dbReference>
<evidence type="ECO:0000256" key="1">
    <source>
        <dbReference type="ARBA" id="ARBA00004123"/>
    </source>
</evidence>
<feature type="compositionally biased region" description="Basic and acidic residues" evidence="9">
    <location>
        <begin position="106"/>
        <end position="125"/>
    </location>
</feature>
<name>A0AAD5KWZ1_9CRUS</name>
<keyword evidence="6" id="KW-0238">DNA-binding</keyword>
<dbReference type="PANTHER" id="PTHR10865:SF29">
    <property type="entry name" value="METASTASIS ASSOCIATED 1-LIKE, ISOFORM D"/>
    <property type="match status" value="1"/>
</dbReference>
<dbReference type="FunFam" id="1.10.10.60:FF:000012">
    <property type="entry name" value="Metastasis-associated 1 family, member 3"/>
    <property type="match status" value="1"/>
</dbReference>
<feature type="domain" description="SANT" evidence="12">
    <location>
        <begin position="338"/>
        <end position="390"/>
    </location>
</feature>
<dbReference type="InterPro" id="IPR001025">
    <property type="entry name" value="BAH_dom"/>
</dbReference>
<dbReference type="SMART" id="SM00439">
    <property type="entry name" value="BAH"/>
    <property type="match status" value="1"/>
</dbReference>
<dbReference type="AlphaFoldDB" id="A0AAD5KWZ1"/>
<dbReference type="InterPro" id="IPR043151">
    <property type="entry name" value="BAH_sf"/>
</dbReference>
<evidence type="ECO:0000256" key="5">
    <source>
        <dbReference type="ARBA" id="ARBA00022833"/>
    </source>
</evidence>
<dbReference type="InterPro" id="IPR040138">
    <property type="entry name" value="MIER/MTA"/>
</dbReference>
<feature type="region of interest" description="Disordered" evidence="9">
    <location>
        <begin position="503"/>
        <end position="525"/>
    </location>
</feature>
<dbReference type="GO" id="GO:0003714">
    <property type="term" value="F:transcription corepressor activity"/>
    <property type="evidence" value="ECO:0007669"/>
    <property type="project" value="TreeGrafter"/>
</dbReference>
<keyword evidence="3" id="KW-0479">Metal-binding</keyword>
<dbReference type="FunFam" id="4.10.1240.50:FF:000001">
    <property type="entry name" value="Metastasis-associated 1 family, member 3"/>
    <property type="match status" value="1"/>
</dbReference>
<feature type="domain" description="BAH" evidence="10">
    <location>
        <begin position="4"/>
        <end position="219"/>
    </location>
</feature>
<evidence type="ECO:0000256" key="8">
    <source>
        <dbReference type="ARBA" id="ARBA00093454"/>
    </source>
</evidence>
<evidence type="ECO:0000256" key="6">
    <source>
        <dbReference type="ARBA" id="ARBA00023125"/>
    </source>
</evidence>
<comment type="subcellular location">
    <subcellularLocation>
        <location evidence="1">Nucleus</location>
    </subcellularLocation>
</comment>
<keyword evidence="4" id="KW-0863">Zinc-finger</keyword>
<dbReference type="CDD" id="cd11661">
    <property type="entry name" value="SANT_MTA3_like"/>
    <property type="match status" value="1"/>
</dbReference>
<dbReference type="SMART" id="SM00717">
    <property type="entry name" value="SANT"/>
    <property type="match status" value="1"/>
</dbReference>
<feature type="compositionally biased region" description="Basic and acidic residues" evidence="9">
    <location>
        <begin position="670"/>
        <end position="680"/>
    </location>
</feature>
<dbReference type="GO" id="GO:0043565">
    <property type="term" value="F:sequence-specific DNA binding"/>
    <property type="evidence" value="ECO:0007669"/>
    <property type="project" value="InterPro"/>
</dbReference>
<dbReference type="GO" id="GO:0003682">
    <property type="term" value="F:chromatin binding"/>
    <property type="evidence" value="ECO:0007669"/>
    <property type="project" value="InterPro"/>
</dbReference>
<dbReference type="Pfam" id="PF01426">
    <property type="entry name" value="BAH"/>
    <property type="match status" value="2"/>
</dbReference>
<evidence type="ECO:0000313" key="13">
    <source>
        <dbReference type="EMBL" id="KAI9562264.1"/>
    </source>
</evidence>
<keyword evidence="2" id="KW-0597">Phosphoprotein</keyword>
<dbReference type="PROSITE" id="PS51038">
    <property type="entry name" value="BAH"/>
    <property type="match status" value="1"/>
</dbReference>
<dbReference type="CDD" id="cd04709">
    <property type="entry name" value="BAH_MTA"/>
    <property type="match status" value="1"/>
</dbReference>
<dbReference type="PROSITE" id="PS51156">
    <property type="entry name" value="ELM2"/>
    <property type="match status" value="1"/>
</dbReference>
<dbReference type="Gene3D" id="1.10.10.60">
    <property type="entry name" value="Homeodomain-like"/>
    <property type="match status" value="1"/>
</dbReference>